<gene>
    <name evidence="4" type="ORF">FcAc13_05520</name>
</gene>
<evidence type="ECO:0000313" key="4">
    <source>
        <dbReference type="EMBL" id="MBC9130767.1"/>
    </source>
</evidence>
<keyword evidence="5" id="KW-1185">Reference proteome</keyword>
<dbReference type="InterPro" id="IPR036381">
    <property type="entry name" value="Tus_dom1"/>
</dbReference>
<dbReference type="EMBL" id="JABURY010000013">
    <property type="protein sequence ID" value="MBC9130767.1"/>
    <property type="molecule type" value="Genomic_DNA"/>
</dbReference>
<evidence type="ECO:0000256" key="2">
    <source>
        <dbReference type="ARBA" id="ARBA00022705"/>
    </source>
</evidence>
<accession>A0ABR7QX37</accession>
<proteinExistence type="predicted"/>
<evidence type="ECO:0000313" key="5">
    <source>
        <dbReference type="Proteomes" id="UP000651208"/>
    </source>
</evidence>
<keyword evidence="1" id="KW-0963">Cytoplasm</keyword>
<keyword evidence="2" id="KW-0235">DNA replication</keyword>
<evidence type="ECO:0000256" key="1">
    <source>
        <dbReference type="ARBA" id="ARBA00022490"/>
    </source>
</evidence>
<name>A0ABR7QX37_9GAMM</name>
<dbReference type="InterPro" id="IPR008865">
    <property type="entry name" value="DNA_replication_term_site-bd"/>
</dbReference>
<dbReference type="RefSeq" id="WP_187755214.1">
    <property type="nucleotide sequence ID" value="NZ_JABURY010000013.1"/>
</dbReference>
<dbReference type="Pfam" id="PF05472">
    <property type="entry name" value="Ter"/>
    <property type="match status" value="1"/>
</dbReference>
<dbReference type="SUPFAM" id="SSF56596">
    <property type="entry name" value="Replication terminator protein (Tus)"/>
    <property type="match status" value="1"/>
</dbReference>
<sequence length="308" mass="36192">MSNSSKFKLNVTYLEDNINAFCKELWNMGELFAYVTEVETMHKSHEEHAPDKISVYPLNNGLLNSQNLLKKIYGNFYVDGQTLASTKITKKFPGVIVLPYKAKQHIYMKIMQINKIKQECAESFRKLANNHEDRFKIAHEIFPMLISFQVFRELQCIEQNDEINRIKFYWRETMVTKKFNRQQLLEYLYNKKTFIADKNKIFNKNLAVWCEVDSFIEAVSQLPKESQFRIKRHSTIPTPAANISMQCNDKSIILNKRSSIPIIVFSHPQKIVLLNDYRLDLNRTANRCNKSKYTDFIPSINLELAIND</sequence>
<dbReference type="Gene3D" id="3.50.14.10">
    <property type="entry name" value="Replication terminator Tus, domain 1 superfamily/Replication terminator Tus"/>
    <property type="match status" value="1"/>
</dbReference>
<reference evidence="4 5" key="1">
    <citation type="submission" date="2020-06" db="EMBL/GenBank/DDBJ databases">
        <title>Frischella cerana isolated from Apis cerana gut homogenate.</title>
        <authorList>
            <person name="Wolter L.A."/>
            <person name="Suenami S."/>
            <person name="Miyazaki R."/>
        </authorList>
    </citation>
    <scope>NUCLEOTIDE SEQUENCE [LARGE SCALE GENOMIC DNA]</scope>
    <source>
        <strain evidence="4 5">Ac13</strain>
    </source>
</reference>
<protein>
    <recommendedName>
        <fullName evidence="6">DNA replication terminus site-binding protein</fullName>
    </recommendedName>
</protein>
<keyword evidence="3" id="KW-0238">DNA-binding</keyword>
<evidence type="ECO:0000256" key="3">
    <source>
        <dbReference type="ARBA" id="ARBA00023125"/>
    </source>
</evidence>
<dbReference type="Proteomes" id="UP000651208">
    <property type="component" value="Unassembled WGS sequence"/>
</dbReference>
<evidence type="ECO:0008006" key="6">
    <source>
        <dbReference type="Google" id="ProtNLM"/>
    </source>
</evidence>
<comment type="caution">
    <text evidence="4">The sequence shown here is derived from an EMBL/GenBank/DDBJ whole genome shotgun (WGS) entry which is preliminary data.</text>
</comment>
<dbReference type="InterPro" id="IPR036384">
    <property type="entry name" value="Tus_sf"/>
</dbReference>
<organism evidence="4 5">
    <name type="scientific">Frischella japonica</name>
    <dbReference type="NCBI Taxonomy" id="2741544"/>
    <lineage>
        <taxon>Bacteria</taxon>
        <taxon>Pseudomonadati</taxon>
        <taxon>Pseudomonadota</taxon>
        <taxon>Gammaproteobacteria</taxon>
        <taxon>Orbales</taxon>
        <taxon>Orbaceae</taxon>
        <taxon>Frischella</taxon>
    </lineage>
</organism>